<reference evidence="2 3" key="1">
    <citation type="journal article" date="2017" name="Nature">
        <title>The Apostasia genome and the evolution of orchids.</title>
        <authorList>
            <person name="Zhang G.Q."/>
            <person name="Liu K.W."/>
            <person name="Li Z."/>
            <person name="Lohaus R."/>
            <person name="Hsiao Y.Y."/>
            <person name="Niu S.C."/>
            <person name="Wang J.Y."/>
            <person name="Lin Y.C."/>
            <person name="Xu Q."/>
            <person name="Chen L.J."/>
            <person name="Yoshida K."/>
            <person name="Fujiwara S."/>
            <person name="Wang Z.W."/>
            <person name="Zhang Y.Q."/>
            <person name="Mitsuda N."/>
            <person name="Wang M."/>
            <person name="Liu G.H."/>
            <person name="Pecoraro L."/>
            <person name="Huang H.X."/>
            <person name="Xiao X.J."/>
            <person name="Lin M."/>
            <person name="Wu X.Y."/>
            <person name="Wu W.L."/>
            <person name="Chen Y.Y."/>
            <person name="Chang S.B."/>
            <person name="Sakamoto S."/>
            <person name="Ohme-Takagi M."/>
            <person name="Yagi M."/>
            <person name="Zeng S.J."/>
            <person name="Shen C.Y."/>
            <person name="Yeh C.M."/>
            <person name="Luo Y.B."/>
            <person name="Tsai W.C."/>
            <person name="Van de Peer Y."/>
            <person name="Liu Z.J."/>
        </authorList>
    </citation>
    <scope>NUCLEOTIDE SEQUENCE [LARGE SCALE GENOMIC DNA]</scope>
    <source>
        <strain evidence="3">cv. Shenzhen</strain>
        <tissue evidence="2">Stem</tissue>
    </source>
</reference>
<organism evidence="2 3">
    <name type="scientific">Apostasia shenzhenica</name>
    <dbReference type="NCBI Taxonomy" id="1088818"/>
    <lineage>
        <taxon>Eukaryota</taxon>
        <taxon>Viridiplantae</taxon>
        <taxon>Streptophyta</taxon>
        <taxon>Embryophyta</taxon>
        <taxon>Tracheophyta</taxon>
        <taxon>Spermatophyta</taxon>
        <taxon>Magnoliopsida</taxon>
        <taxon>Liliopsida</taxon>
        <taxon>Asparagales</taxon>
        <taxon>Orchidaceae</taxon>
        <taxon>Apostasioideae</taxon>
        <taxon>Apostasia</taxon>
    </lineage>
</organism>
<dbReference type="AlphaFoldDB" id="A0A2I0A386"/>
<protein>
    <submittedName>
        <fullName evidence="2">Protein disulfide-isomerase SCO2</fullName>
    </submittedName>
</protein>
<gene>
    <name evidence="2" type="primary">SCO2</name>
    <name evidence="2" type="ORF">AXF42_Ash017545</name>
</gene>
<dbReference type="PANTHER" id="PTHR36035">
    <property type="entry name" value="PROTEIN DISULFIDE-ISOMERASE SCO2"/>
    <property type="match status" value="1"/>
</dbReference>
<dbReference type="EMBL" id="KZ452035">
    <property type="protein sequence ID" value="PKA50006.1"/>
    <property type="molecule type" value="Genomic_DNA"/>
</dbReference>
<evidence type="ECO:0000256" key="1">
    <source>
        <dbReference type="SAM" id="MobiDB-lite"/>
    </source>
</evidence>
<dbReference type="PANTHER" id="PTHR36035:SF1">
    <property type="entry name" value="PROTEIN DISULFIDE-ISOMERASE SCO2"/>
    <property type="match status" value="1"/>
</dbReference>
<name>A0A2I0A386_9ASPA</name>
<accession>A0A2I0A386</accession>
<dbReference type="STRING" id="1088818.A0A2I0A386"/>
<dbReference type="OrthoDB" id="2018364at2759"/>
<dbReference type="GO" id="GO:0016853">
    <property type="term" value="F:isomerase activity"/>
    <property type="evidence" value="ECO:0007669"/>
    <property type="project" value="UniProtKB-KW"/>
</dbReference>
<feature type="region of interest" description="Disordered" evidence="1">
    <location>
        <begin position="69"/>
        <end position="89"/>
    </location>
</feature>
<evidence type="ECO:0000313" key="2">
    <source>
        <dbReference type="EMBL" id="PKA50006.1"/>
    </source>
</evidence>
<keyword evidence="2" id="KW-0413">Isomerase</keyword>
<dbReference type="InterPro" id="IPR037477">
    <property type="entry name" value="SCO2"/>
</dbReference>
<evidence type="ECO:0000313" key="3">
    <source>
        <dbReference type="Proteomes" id="UP000236161"/>
    </source>
</evidence>
<proteinExistence type="predicted"/>
<dbReference type="Proteomes" id="UP000236161">
    <property type="component" value="Unassembled WGS sequence"/>
</dbReference>
<keyword evidence="3" id="KW-1185">Reference proteome</keyword>
<sequence length="162" mass="17999">MNMILATTIPNPNPISFLQSKLRLPGYPQRHFPSRILILRRAAADASGAASSSSPDWFIPRVPASGGDGMVAGRSPGVRTNAQEEDKGVRRKKKKKKWWWWSRDGQSYLADDSDALPLPMTYPDSSPAAPEEIDRRLQCDPVIQVGFLSECLPFSVFPPDTF</sequence>